<evidence type="ECO:0000313" key="2">
    <source>
        <dbReference type="Proteomes" id="UP000230607"/>
    </source>
</evidence>
<keyword evidence="2" id="KW-1185">Reference proteome</keyword>
<dbReference type="AlphaFoldDB" id="A0A2H1FHD7"/>
<protein>
    <submittedName>
        <fullName evidence="1">Uncharacterized protein</fullName>
    </submittedName>
</protein>
<dbReference type="Proteomes" id="UP000230607">
    <property type="component" value="Chromosome 1"/>
</dbReference>
<reference evidence="2" key="1">
    <citation type="submission" date="2017-03" db="EMBL/GenBank/DDBJ databases">
        <authorList>
            <person name="Herbold C."/>
        </authorList>
    </citation>
    <scope>NUCLEOTIDE SEQUENCE [LARGE SCALE GENOMIC DNA]</scope>
</reference>
<gene>
    <name evidence="1" type="ORF">NCS_30013</name>
</gene>
<sequence length="65" mass="7392">MSEQSKCAPQFVHIMWHACIETIVLSQRGHLIGSFNKHSNAFAFLKDLGNICQVVRICNNCQLLF</sequence>
<dbReference type="EMBL" id="LT841358">
    <property type="protein sequence ID" value="SMH72173.1"/>
    <property type="molecule type" value="Genomic_DNA"/>
</dbReference>
<organism evidence="1 2">
    <name type="scientific">Candidatus Nitrosotalea okcheonensis</name>
    <dbReference type="NCBI Taxonomy" id="1903276"/>
    <lineage>
        <taxon>Archaea</taxon>
        <taxon>Nitrososphaerota</taxon>
        <taxon>Nitrososphaeria</taxon>
        <taxon>Nitrosotaleales</taxon>
        <taxon>Nitrosotaleaceae</taxon>
        <taxon>Nitrosotalea</taxon>
    </lineage>
</organism>
<accession>A0A2H1FHD7</accession>
<proteinExistence type="predicted"/>
<evidence type="ECO:0000313" key="1">
    <source>
        <dbReference type="EMBL" id="SMH72173.1"/>
    </source>
</evidence>
<name>A0A2H1FHD7_9ARCH</name>